<evidence type="ECO:0000256" key="3">
    <source>
        <dbReference type="SAM" id="SignalP"/>
    </source>
</evidence>
<evidence type="ECO:0000259" key="4">
    <source>
        <dbReference type="PROSITE" id="PS01180"/>
    </source>
</evidence>
<sequence>DAVLRFFWIFWCGSSVTGAQGVLLSPNFPLNYGNNHECIYSIRTQPGKGIQLRARTFQLEPGDVLKVTPAPEGQTEGMLWGFNGIRGGISAFLGLVFQ</sequence>
<dbReference type="Gene3D" id="2.60.120.290">
    <property type="entry name" value="Spermadhesin, CUB domain"/>
    <property type="match status" value="1"/>
</dbReference>
<feature type="domain" description="CUB" evidence="4">
    <location>
        <begin position="12"/>
        <end position="98"/>
    </location>
</feature>
<dbReference type="OrthoDB" id="431034at2759"/>
<reference evidence="5" key="1">
    <citation type="submission" date="2025-08" db="UniProtKB">
        <authorList>
            <consortium name="Ensembl"/>
        </authorList>
    </citation>
    <scope>IDENTIFICATION</scope>
</reference>
<evidence type="ECO:0000313" key="5">
    <source>
        <dbReference type="Ensembl" id="ENSMCSP00000019938.1"/>
    </source>
</evidence>
<proteinExistence type="predicted"/>
<dbReference type="PROSITE" id="PS01180">
    <property type="entry name" value="CUB"/>
    <property type="match status" value="1"/>
</dbReference>
<comment type="caution">
    <text evidence="2">Lacks conserved residue(s) required for the propagation of feature annotation.</text>
</comment>
<dbReference type="InterPro" id="IPR035914">
    <property type="entry name" value="Sperma_CUB_dom_sf"/>
</dbReference>
<feature type="chain" id="PRO_5034352870" description="CUB domain-containing protein" evidence="3">
    <location>
        <begin position="22"/>
        <end position="98"/>
    </location>
</feature>
<dbReference type="CDD" id="cd00041">
    <property type="entry name" value="CUB"/>
    <property type="match status" value="1"/>
</dbReference>
<evidence type="ECO:0000256" key="1">
    <source>
        <dbReference type="ARBA" id="ARBA00023157"/>
    </source>
</evidence>
<keyword evidence="6" id="KW-1185">Reference proteome</keyword>
<dbReference type="PANTHER" id="PTHR46908">
    <property type="entry name" value="CUBILIN-LIKE PROTEIN"/>
    <property type="match status" value="1"/>
</dbReference>
<reference evidence="5" key="2">
    <citation type="submission" date="2025-09" db="UniProtKB">
        <authorList>
            <consortium name="Ensembl"/>
        </authorList>
    </citation>
    <scope>IDENTIFICATION</scope>
</reference>
<keyword evidence="1" id="KW-1015">Disulfide bond</keyword>
<dbReference type="InterPro" id="IPR000859">
    <property type="entry name" value="CUB_dom"/>
</dbReference>
<name>A0A8C5X951_9PASS</name>
<accession>A0A8C5X951</accession>
<dbReference type="Proteomes" id="UP000694560">
    <property type="component" value="Unplaced"/>
</dbReference>
<dbReference type="InterPro" id="IPR052129">
    <property type="entry name" value="Spermadhesin-Link_domain"/>
</dbReference>
<dbReference type="PANTHER" id="PTHR46908:SF8">
    <property type="entry name" value="C-TYPE LECTIN DOMAIN-CONTAINING PROTEIN"/>
    <property type="match status" value="1"/>
</dbReference>
<evidence type="ECO:0000256" key="2">
    <source>
        <dbReference type="PROSITE-ProRule" id="PRU00059"/>
    </source>
</evidence>
<protein>
    <recommendedName>
        <fullName evidence="4">CUB domain-containing protein</fullName>
    </recommendedName>
</protein>
<keyword evidence="3" id="KW-0732">Signal</keyword>
<feature type="signal peptide" evidence="3">
    <location>
        <begin position="1"/>
        <end position="21"/>
    </location>
</feature>
<dbReference type="AlphaFoldDB" id="A0A8C5X951"/>
<organism evidence="5 6">
    <name type="scientific">Malurus cyaneus samueli</name>
    <dbReference type="NCBI Taxonomy" id="2593467"/>
    <lineage>
        <taxon>Eukaryota</taxon>
        <taxon>Metazoa</taxon>
        <taxon>Chordata</taxon>
        <taxon>Craniata</taxon>
        <taxon>Vertebrata</taxon>
        <taxon>Euteleostomi</taxon>
        <taxon>Archelosauria</taxon>
        <taxon>Archosauria</taxon>
        <taxon>Dinosauria</taxon>
        <taxon>Saurischia</taxon>
        <taxon>Theropoda</taxon>
        <taxon>Coelurosauria</taxon>
        <taxon>Aves</taxon>
        <taxon>Neognathae</taxon>
        <taxon>Neoaves</taxon>
        <taxon>Telluraves</taxon>
        <taxon>Australaves</taxon>
        <taxon>Passeriformes</taxon>
        <taxon>Meliphagoidea</taxon>
        <taxon>Maluridae</taxon>
        <taxon>Malurus</taxon>
    </lineage>
</organism>
<dbReference type="SUPFAM" id="SSF49854">
    <property type="entry name" value="Spermadhesin, CUB domain"/>
    <property type="match status" value="1"/>
</dbReference>
<dbReference type="Ensembl" id="ENSMCST00000020451.1">
    <property type="protein sequence ID" value="ENSMCSP00000019938.1"/>
    <property type="gene ID" value="ENSMCSG00000014002.1"/>
</dbReference>
<dbReference type="Pfam" id="PF00431">
    <property type="entry name" value="CUB"/>
    <property type="match status" value="1"/>
</dbReference>
<evidence type="ECO:0000313" key="6">
    <source>
        <dbReference type="Proteomes" id="UP000694560"/>
    </source>
</evidence>